<organism evidence="1 2">
    <name type="scientific">Nitrospirillum amazonense</name>
    <dbReference type="NCBI Taxonomy" id="28077"/>
    <lineage>
        <taxon>Bacteria</taxon>
        <taxon>Pseudomonadati</taxon>
        <taxon>Pseudomonadota</taxon>
        <taxon>Alphaproteobacteria</taxon>
        <taxon>Rhodospirillales</taxon>
        <taxon>Azospirillaceae</taxon>
        <taxon>Nitrospirillum</taxon>
    </lineage>
</organism>
<sequence>MLGDKQEQKAEGGSTAIQAGNNIYIRQGMSIADAREVFQMLLRESLPFFQDEARKAAEQNFTRFAKTVEEKLYQRAGTVVLEKLADPDVQATINDAFRASARRGKSSDIDALSNLIVERMSKNSTPYRDIVISEAINVVPKLTRQQISFISFYFSVRMMSFRLTIPEIESIYTTIRPILNDGLKFPFNQLAHLEYAGCCSVNTLAGGNIFQDLNINGCKHLSAGSPENLMMMINKDAPVWGSLIQSFIEKNLYAVTLTSVGQAIALSNISTVFPGIDFGIWIS</sequence>
<dbReference type="InterPro" id="IPR053773">
    <property type="entry name" value="Vpar_1526-like"/>
</dbReference>
<reference evidence="1 2" key="1">
    <citation type="submission" date="2019-06" db="EMBL/GenBank/DDBJ databases">
        <title>Genomic Encyclopedia of Type Strains, Phase IV (KMG-V): Genome sequencing to study the core and pangenomes of soil and plant-associated prokaryotes.</title>
        <authorList>
            <person name="Whitman W."/>
        </authorList>
    </citation>
    <scope>NUCLEOTIDE SEQUENCE [LARGE SCALE GENOMIC DNA]</scope>
    <source>
        <strain evidence="1 2">BR 11140</strain>
    </source>
</reference>
<evidence type="ECO:0000313" key="1">
    <source>
        <dbReference type="EMBL" id="TWB56111.1"/>
    </source>
</evidence>
<comment type="caution">
    <text evidence="1">The sequence shown here is derived from an EMBL/GenBank/DDBJ whole genome shotgun (WGS) entry which is preliminary data.</text>
</comment>
<accession>A0A560IDE6</accession>
<proteinExistence type="predicted"/>
<gene>
    <name evidence="1" type="ORF">FBZ92_113105</name>
</gene>
<name>A0A560IDE6_9PROT</name>
<evidence type="ECO:0000313" key="2">
    <source>
        <dbReference type="Proteomes" id="UP000318050"/>
    </source>
</evidence>
<protein>
    <submittedName>
        <fullName evidence="1">Uncharacterized protein</fullName>
    </submittedName>
</protein>
<dbReference type="Proteomes" id="UP000318050">
    <property type="component" value="Unassembled WGS sequence"/>
</dbReference>
<dbReference type="EMBL" id="VITT01000013">
    <property type="protein sequence ID" value="TWB56111.1"/>
    <property type="molecule type" value="Genomic_DNA"/>
</dbReference>
<dbReference type="OrthoDB" id="4682272at2"/>
<dbReference type="AlphaFoldDB" id="A0A560IDE6"/>
<dbReference type="NCBIfam" id="NF045477">
    <property type="entry name" value="LPO_1073_dom"/>
    <property type="match status" value="1"/>
</dbReference>